<evidence type="ECO:0000313" key="10">
    <source>
        <dbReference type="Proteomes" id="UP000005446"/>
    </source>
</evidence>
<dbReference type="OrthoDB" id="10264588at2759"/>
<comment type="caution">
    <text evidence="9">The sequence shown here is derived from an EMBL/GenBank/DDBJ whole genome shotgun (WGS) entry which is preliminary data.</text>
</comment>
<evidence type="ECO:0000256" key="4">
    <source>
        <dbReference type="ARBA" id="ARBA00022728"/>
    </source>
</evidence>
<protein>
    <submittedName>
        <fullName evidence="9">Putative G-patch domain-containing protein</fullName>
    </submittedName>
</protein>
<accession>H0EW50</accession>
<evidence type="ECO:0000256" key="2">
    <source>
        <dbReference type="ARBA" id="ARBA00010900"/>
    </source>
</evidence>
<feature type="region of interest" description="Disordered" evidence="7">
    <location>
        <begin position="224"/>
        <end position="312"/>
    </location>
</feature>
<gene>
    <name evidence="9" type="ORF">M7I_6987</name>
</gene>
<dbReference type="GO" id="GO:0000390">
    <property type="term" value="P:spliceosomal complex disassembly"/>
    <property type="evidence" value="ECO:0007669"/>
    <property type="project" value="InterPro"/>
</dbReference>
<feature type="compositionally biased region" description="Acidic residues" evidence="7">
    <location>
        <begin position="92"/>
        <end position="122"/>
    </location>
</feature>
<keyword evidence="3" id="KW-0507">mRNA processing</keyword>
<feature type="compositionally biased region" description="Basic and acidic residues" evidence="7">
    <location>
        <begin position="253"/>
        <end position="275"/>
    </location>
</feature>
<feature type="domain" description="G-patch" evidence="8">
    <location>
        <begin position="209"/>
        <end position="255"/>
    </location>
</feature>
<dbReference type="InterPro" id="IPR000467">
    <property type="entry name" value="G_patch_dom"/>
</dbReference>
<dbReference type="InterPro" id="IPR045211">
    <property type="entry name" value="TFP11/STIP/Ntr1"/>
</dbReference>
<dbReference type="Proteomes" id="UP000005446">
    <property type="component" value="Unassembled WGS sequence"/>
</dbReference>
<evidence type="ECO:0000256" key="3">
    <source>
        <dbReference type="ARBA" id="ARBA00022664"/>
    </source>
</evidence>
<feature type="region of interest" description="Disordered" evidence="7">
    <location>
        <begin position="185"/>
        <end position="205"/>
    </location>
</feature>
<dbReference type="AlphaFoldDB" id="H0EW50"/>
<feature type="compositionally biased region" description="Polar residues" evidence="7">
    <location>
        <begin position="291"/>
        <end position="302"/>
    </location>
</feature>
<sequence length="917" mass="102111">MATMQAFAHGSSSESSDNEDFLHPSNDPNAEEFADYNPRKRRRTGRDAKESAALGVFGSESDDDDGPGRRWKKKTLRGKGMAFVSKGQTNLNDDDDDEEDEEGQEYLEEESTNMADNEEPEEVAAPRGLGFGARDARFQSPAATKFKNSPKTGTPLGRGFVPSSAAVPILLDDNDEISTPRIARPSAFSTPASNVGGSSKKAAASSVNGGSFAARMMAKMGYKEGQGLGKEGTGRSGVIEVVQRPQGVGLGAVREKSKQEIEEEKRQAKIRGEKYEDSDEERKKRRRKPKTSGTDSGMSGISTPKRAAKPKYRTLEEVHRAAPGLEIPDVFAPILDMSGPGQRLLTSTSGLLTPTAKSEGFVSVEQVENKKLARRAQNELLAHVEEWKNLDERKAYVSMEVLQEQQIIDELQIELDQFKIFVDTAQDILQASSDGQWDPIIEALIKADELQSGDVNGELSDTAVAAVHPFLSRAMEGWQPLEDPKINGLVPQLYKIRRILGVTSKSRESKRQKPKSTTAYETMIYKLVFPKVVSAVNQGWNVHDPTPLLNLLEAWDSLFPSFIRSLILDQVVVGKLNDAVSSWNPRKRRSHELPHLWLFPWLQYLPAHHADPKSSTGLVSDVKRKFRQLVDSWDFHKGVVPGLQQWKDVLRPSSSNDHWTPLIMNHVLPSMGRFLKNPTNFVVDPTDQAPYMAAIQGIFAWQDILKPRMVAQVIVETVFPLWHEILHQWLTKVGPNEEIGQWFEWWRDEVFPPSMKDLPLIKAEFAKGHEMIIQALDLGSNAASLLPKPKTASRHTSPLPAITPVTPAKVINPEEPTFREKIEDWCIENDLQFLPEKKVLHSAGPLYRITAAGNGKNGTLVYFKGDALIVISKKGGENVEVRINWESADARDAVLEMAWSNQSISSYHTCYTIDSCD</sequence>
<dbReference type="PANTHER" id="PTHR23329">
    <property type="entry name" value="TUFTELIN-INTERACTING PROTEIN 11-RELATED"/>
    <property type="match status" value="1"/>
</dbReference>
<dbReference type="InterPro" id="IPR022159">
    <property type="entry name" value="STIP/TFIP11_N"/>
</dbReference>
<feature type="compositionally biased region" description="Gly residues" evidence="7">
    <location>
        <begin position="224"/>
        <end position="235"/>
    </location>
</feature>
<reference evidence="9 10" key="1">
    <citation type="journal article" date="2012" name="Eukaryot. Cell">
        <title>Genome sequence of the fungus Glarea lozoyensis: the first genome sequence of a species from the Helotiaceae family.</title>
        <authorList>
            <person name="Youssar L."/>
            <person name="Gruening B.A."/>
            <person name="Erxleben A."/>
            <person name="Guenther S."/>
            <person name="Huettel W."/>
        </authorList>
    </citation>
    <scope>NUCLEOTIDE SEQUENCE [LARGE SCALE GENOMIC DNA]</scope>
    <source>
        <strain evidence="10">ATCC 74030 / MF5533</strain>
    </source>
</reference>
<dbReference type="PROSITE" id="PS50174">
    <property type="entry name" value="G_PATCH"/>
    <property type="match status" value="1"/>
</dbReference>
<name>H0EW50_GLAL7</name>
<evidence type="ECO:0000313" key="9">
    <source>
        <dbReference type="EMBL" id="EHK97257.1"/>
    </source>
</evidence>
<evidence type="ECO:0000256" key="5">
    <source>
        <dbReference type="ARBA" id="ARBA00023187"/>
    </source>
</evidence>
<evidence type="ECO:0000256" key="1">
    <source>
        <dbReference type="ARBA" id="ARBA00004123"/>
    </source>
</evidence>
<feature type="compositionally biased region" description="Low complexity" evidence="7">
    <location>
        <begin position="192"/>
        <end position="205"/>
    </location>
</feature>
<evidence type="ECO:0000256" key="7">
    <source>
        <dbReference type="SAM" id="MobiDB-lite"/>
    </source>
</evidence>
<dbReference type="InterPro" id="IPR022783">
    <property type="entry name" value="GCFC_dom"/>
</dbReference>
<dbReference type="EMBL" id="AGUE01000200">
    <property type="protein sequence ID" value="EHK97257.1"/>
    <property type="molecule type" value="Genomic_DNA"/>
</dbReference>
<evidence type="ECO:0000259" key="8">
    <source>
        <dbReference type="PROSITE" id="PS50174"/>
    </source>
</evidence>
<keyword evidence="10" id="KW-1185">Reference proteome</keyword>
<dbReference type="Pfam" id="PF12457">
    <property type="entry name" value="TIP_N"/>
    <property type="match status" value="1"/>
</dbReference>
<keyword evidence="4" id="KW-0747">Spliceosome</keyword>
<feature type="region of interest" description="Disordered" evidence="7">
    <location>
        <begin position="1"/>
        <end position="161"/>
    </location>
</feature>
<evidence type="ECO:0000256" key="6">
    <source>
        <dbReference type="ARBA" id="ARBA00023242"/>
    </source>
</evidence>
<dbReference type="Pfam" id="PF07842">
    <property type="entry name" value="GCFC"/>
    <property type="match status" value="1"/>
</dbReference>
<organism evidence="9 10">
    <name type="scientific">Glarea lozoyensis (strain ATCC 74030 / MF5533)</name>
    <dbReference type="NCBI Taxonomy" id="1104152"/>
    <lineage>
        <taxon>Eukaryota</taxon>
        <taxon>Fungi</taxon>
        <taxon>Dikarya</taxon>
        <taxon>Ascomycota</taxon>
        <taxon>Pezizomycotina</taxon>
        <taxon>Leotiomycetes</taxon>
        <taxon>Helotiales</taxon>
        <taxon>Helotiaceae</taxon>
        <taxon>Glarea</taxon>
    </lineage>
</organism>
<keyword evidence="5" id="KW-0508">mRNA splicing</keyword>
<dbReference type="Pfam" id="PF01585">
    <property type="entry name" value="G-patch"/>
    <property type="match status" value="1"/>
</dbReference>
<dbReference type="GO" id="GO:0003676">
    <property type="term" value="F:nucleic acid binding"/>
    <property type="evidence" value="ECO:0007669"/>
    <property type="project" value="InterPro"/>
</dbReference>
<comment type="similarity">
    <text evidence="2">Belongs to the TFP11/STIP family.</text>
</comment>
<dbReference type="FunCoup" id="H0EW50">
    <property type="interactions" value="479"/>
</dbReference>
<dbReference type="InParanoid" id="H0EW50"/>
<dbReference type="PANTHER" id="PTHR23329:SF1">
    <property type="entry name" value="TUFTELIN-INTERACTING PROTEIN 11"/>
    <property type="match status" value="1"/>
</dbReference>
<dbReference type="HOGENOM" id="CLU_007977_0_0_1"/>
<comment type="subcellular location">
    <subcellularLocation>
        <location evidence="1">Nucleus</location>
    </subcellularLocation>
</comment>
<dbReference type="GO" id="GO:0071008">
    <property type="term" value="C:U2-type post-mRNA release spliceosomal complex"/>
    <property type="evidence" value="ECO:0007669"/>
    <property type="project" value="TreeGrafter"/>
</dbReference>
<dbReference type="SMART" id="SM00443">
    <property type="entry name" value="G_patch"/>
    <property type="match status" value="1"/>
</dbReference>
<proteinExistence type="inferred from homology"/>
<keyword evidence="6" id="KW-0539">Nucleus</keyword>